<dbReference type="InterPro" id="IPR025540">
    <property type="entry name" value="FlK"/>
</dbReference>
<evidence type="ECO:0000259" key="1">
    <source>
        <dbReference type="Pfam" id="PF22636"/>
    </source>
</evidence>
<gene>
    <name evidence="2" type="ordered locus">Hbut_1011</name>
</gene>
<dbReference type="RefSeq" id="WP_011822175.1">
    <property type="nucleotide sequence ID" value="NC_008818.1"/>
</dbReference>
<dbReference type="EMBL" id="CP000493">
    <property type="protein sequence ID" value="ABM80857.1"/>
    <property type="molecule type" value="Genomic_DNA"/>
</dbReference>
<accession>A2BLJ6</accession>
<dbReference type="Pfam" id="PF22636">
    <property type="entry name" value="FlK"/>
    <property type="match status" value="1"/>
</dbReference>
<dbReference type="eggNOG" id="arCOG04331">
    <property type="taxonomic scope" value="Archaea"/>
</dbReference>
<dbReference type="SUPFAM" id="SSF54637">
    <property type="entry name" value="Thioesterase/thiol ester dehydrase-isomerase"/>
    <property type="match status" value="1"/>
</dbReference>
<dbReference type="Proteomes" id="UP000002593">
    <property type="component" value="Chromosome"/>
</dbReference>
<proteinExistence type="predicted"/>
<dbReference type="HOGENOM" id="CLU_119426_0_1_2"/>
<keyword evidence="3" id="KW-1185">Reference proteome</keyword>
<evidence type="ECO:0000313" key="3">
    <source>
        <dbReference type="Proteomes" id="UP000002593"/>
    </source>
</evidence>
<dbReference type="InterPro" id="IPR054485">
    <property type="entry name" value="FlK-like_dom"/>
</dbReference>
<dbReference type="InterPro" id="IPR029069">
    <property type="entry name" value="HotDog_dom_sf"/>
</dbReference>
<dbReference type="PANTHER" id="PTHR36934:SF1">
    <property type="entry name" value="THIOESTERASE DOMAIN-CONTAINING PROTEIN"/>
    <property type="match status" value="1"/>
</dbReference>
<dbReference type="Gene3D" id="3.10.129.10">
    <property type="entry name" value="Hotdog Thioesterase"/>
    <property type="match status" value="1"/>
</dbReference>
<organism evidence="2 3">
    <name type="scientific">Hyperthermus butylicus (strain DSM 5456 / JCM 9403 / PLM1-5)</name>
    <dbReference type="NCBI Taxonomy" id="415426"/>
    <lineage>
        <taxon>Archaea</taxon>
        <taxon>Thermoproteota</taxon>
        <taxon>Thermoprotei</taxon>
        <taxon>Desulfurococcales</taxon>
        <taxon>Pyrodictiaceae</taxon>
        <taxon>Hyperthermus</taxon>
    </lineage>
</organism>
<dbReference type="OrthoDB" id="359228at2157"/>
<reference evidence="2 3" key="1">
    <citation type="journal article" date="2007" name="Archaea">
        <title>The genome of Hyperthermus butylicus: a sulfur-reducing, peptide fermenting, neutrophilic Crenarchaeote growing up to 108 degrees C.</title>
        <authorList>
            <person name="Brugger K."/>
            <person name="Chen L."/>
            <person name="Stark M."/>
            <person name="Zibat A."/>
            <person name="Redder P."/>
            <person name="Ruepp A."/>
            <person name="Awayez M."/>
            <person name="She Q."/>
            <person name="Garrett R.A."/>
            <person name="Klenk H.P."/>
        </authorList>
    </citation>
    <scope>NUCLEOTIDE SEQUENCE [LARGE SCALE GENOMIC DNA]</scope>
    <source>
        <strain evidence="3">DSM 5456 / JCM 9403 / PLM1-5</strain>
    </source>
</reference>
<evidence type="ECO:0000313" key="2">
    <source>
        <dbReference type="EMBL" id="ABM80857.1"/>
    </source>
</evidence>
<sequence>MARLEPGLRCVEEFRVEEEHTASHVGSGTVRVLSTPAMIAFMEITALHCAQRYLGEGETTVGTMVCVRHLAPAPVGVVVRVEAVLEKVEGRRLLFRVRAWWGDTLLGEGEHERYIVNTERFLAKVEKMLREKQEKETKS</sequence>
<name>A2BLJ6_HYPBU</name>
<dbReference type="KEGG" id="hbu:Hbut_1011"/>
<dbReference type="AlphaFoldDB" id="A2BLJ6"/>
<feature type="domain" description="Fluoroacetyl-CoA-specific thioesterase-like" evidence="1">
    <location>
        <begin position="16"/>
        <end position="119"/>
    </location>
</feature>
<dbReference type="GeneID" id="4782252"/>
<protein>
    <submittedName>
        <fullName evidence="2">Universally conserved protein</fullName>
    </submittedName>
</protein>
<dbReference type="EnsemblBacteria" id="ABM80857">
    <property type="protein sequence ID" value="ABM80857"/>
    <property type="gene ID" value="Hbut_1011"/>
</dbReference>
<dbReference type="PANTHER" id="PTHR36934">
    <property type="entry name" value="BLR0278 PROTEIN"/>
    <property type="match status" value="1"/>
</dbReference>
<dbReference type="PIRSF" id="PIRSF014972">
    <property type="entry name" value="FlK"/>
    <property type="match status" value="1"/>
</dbReference>